<accession>A0ABU2R588</accession>
<sequence length="308" mass="32386">MHMNSAPHLLPEDYPEFERVLDEALRQAVPRPAAPDPDGQFPATRLKALALGSAGLIAATAAPEYRHYVRVREDLRIRAAGDTEKAEVPVRAQEGGGLAAALGEVTEASGAGAVAVVAALTPVLAAVAAVVLLLIGYLLRLVDSEHVIGDALLTAGWIFAVLAAAAILVAGVALLLAALRNGATALPADPRRARTAEPDPEAEGVERARAHWRRALLEKGFLPFFQEHFQDDAGFQEHGGEGPPGEEGPAQDGPVPSRSGGPSRMPRLGYHRPGFSSPEADGEAASRPRYSSPDFSSPDFGGPEHRPE</sequence>
<keyword evidence="2" id="KW-0472">Membrane</keyword>
<keyword evidence="4" id="KW-1185">Reference proteome</keyword>
<name>A0ABU2R588_9ACTN</name>
<evidence type="ECO:0000256" key="2">
    <source>
        <dbReference type="SAM" id="Phobius"/>
    </source>
</evidence>
<evidence type="ECO:0000256" key="1">
    <source>
        <dbReference type="SAM" id="MobiDB-lite"/>
    </source>
</evidence>
<dbReference type="RefSeq" id="WP_010268828.1">
    <property type="nucleotide sequence ID" value="NZ_JAVRET010000046.1"/>
</dbReference>
<keyword evidence="2" id="KW-1133">Transmembrane helix</keyword>
<feature type="region of interest" description="Disordered" evidence="1">
    <location>
        <begin position="233"/>
        <end position="308"/>
    </location>
</feature>
<evidence type="ECO:0008006" key="5">
    <source>
        <dbReference type="Google" id="ProtNLM"/>
    </source>
</evidence>
<feature type="transmembrane region" description="Helical" evidence="2">
    <location>
        <begin position="113"/>
        <end position="139"/>
    </location>
</feature>
<comment type="caution">
    <text evidence="3">The sequence shown here is derived from an EMBL/GenBank/DDBJ whole genome shotgun (WGS) entry which is preliminary data.</text>
</comment>
<dbReference type="Proteomes" id="UP001183610">
    <property type="component" value="Unassembled WGS sequence"/>
</dbReference>
<reference evidence="4" key="1">
    <citation type="submission" date="2023-07" db="EMBL/GenBank/DDBJ databases">
        <title>30 novel species of actinomycetes from the DSMZ collection.</title>
        <authorList>
            <person name="Nouioui I."/>
        </authorList>
    </citation>
    <scope>NUCLEOTIDE SEQUENCE [LARGE SCALE GENOMIC DNA]</scope>
    <source>
        <strain evidence="4">DSM 41979</strain>
    </source>
</reference>
<gene>
    <name evidence="3" type="ORF">RM698_19705</name>
</gene>
<evidence type="ECO:0000313" key="4">
    <source>
        <dbReference type="Proteomes" id="UP001183610"/>
    </source>
</evidence>
<dbReference type="EMBL" id="JAVRET010000046">
    <property type="protein sequence ID" value="MDT0411259.1"/>
    <property type="molecule type" value="Genomic_DNA"/>
</dbReference>
<protein>
    <recommendedName>
        <fullName evidence="5">Transmembrane protein</fullName>
    </recommendedName>
</protein>
<evidence type="ECO:0000313" key="3">
    <source>
        <dbReference type="EMBL" id="MDT0411259.1"/>
    </source>
</evidence>
<proteinExistence type="predicted"/>
<feature type="transmembrane region" description="Helical" evidence="2">
    <location>
        <begin position="151"/>
        <end position="179"/>
    </location>
</feature>
<keyword evidence="2" id="KW-0812">Transmembrane</keyword>
<organism evidence="3 4">
    <name type="scientific">Streptomyces evansiae</name>
    <dbReference type="NCBI Taxonomy" id="3075535"/>
    <lineage>
        <taxon>Bacteria</taxon>
        <taxon>Bacillati</taxon>
        <taxon>Actinomycetota</taxon>
        <taxon>Actinomycetes</taxon>
        <taxon>Kitasatosporales</taxon>
        <taxon>Streptomycetaceae</taxon>
        <taxon>Streptomyces</taxon>
    </lineage>
</organism>